<protein>
    <submittedName>
        <fullName evidence="5">Succinate--CoA ligase subunit alpha</fullName>
    </submittedName>
</protein>
<dbReference type="PRINTS" id="PR01798">
    <property type="entry name" value="SCOASYNTHASE"/>
</dbReference>
<proteinExistence type="predicted"/>
<keyword evidence="2" id="KW-0547">Nucleotide-binding</keyword>
<dbReference type="GO" id="GO:0006099">
    <property type="term" value="P:tricarboxylic acid cycle"/>
    <property type="evidence" value="ECO:0007669"/>
    <property type="project" value="TreeGrafter"/>
</dbReference>
<dbReference type="Gene3D" id="3.40.50.261">
    <property type="entry name" value="Succinyl-CoA synthetase domains"/>
    <property type="match status" value="1"/>
</dbReference>
<reference evidence="5" key="1">
    <citation type="journal article" date="2020" name="mSystems">
        <title>Genome- and Community-Level Interaction Insights into Carbon Utilization and Element Cycling Functions of Hydrothermarchaeota in Hydrothermal Sediment.</title>
        <authorList>
            <person name="Zhou Z."/>
            <person name="Liu Y."/>
            <person name="Xu W."/>
            <person name="Pan J."/>
            <person name="Luo Z.H."/>
            <person name="Li M."/>
        </authorList>
    </citation>
    <scope>NUCLEOTIDE SEQUENCE [LARGE SCALE GENOMIC DNA]</scope>
    <source>
        <strain evidence="5">SpSt-769</strain>
    </source>
</reference>
<dbReference type="InterPro" id="IPR032875">
    <property type="entry name" value="Succ_CoA_lig_flav_dom"/>
</dbReference>
<dbReference type="GO" id="GO:0004775">
    <property type="term" value="F:succinate-CoA ligase (ADP-forming) activity"/>
    <property type="evidence" value="ECO:0007669"/>
    <property type="project" value="TreeGrafter"/>
</dbReference>
<feature type="domain" description="CoA-binding" evidence="4">
    <location>
        <begin position="4"/>
        <end position="101"/>
    </location>
</feature>
<name>A0A7C4EU56_9BACT</name>
<dbReference type="PANTHER" id="PTHR11117:SF2">
    <property type="entry name" value="SUCCINATE--COA LIGASE [ADP_GDP-FORMING] SUBUNIT ALPHA, MITOCHONDRIAL"/>
    <property type="match status" value="1"/>
</dbReference>
<dbReference type="InterPro" id="IPR036291">
    <property type="entry name" value="NAD(P)-bd_dom_sf"/>
</dbReference>
<dbReference type="GO" id="GO:0009361">
    <property type="term" value="C:succinate-CoA ligase complex (ADP-forming)"/>
    <property type="evidence" value="ECO:0007669"/>
    <property type="project" value="TreeGrafter"/>
</dbReference>
<organism evidence="5">
    <name type="scientific">Desulfomonile tiedjei</name>
    <dbReference type="NCBI Taxonomy" id="2358"/>
    <lineage>
        <taxon>Bacteria</taxon>
        <taxon>Pseudomonadati</taxon>
        <taxon>Thermodesulfobacteriota</taxon>
        <taxon>Desulfomonilia</taxon>
        <taxon>Desulfomonilales</taxon>
        <taxon>Desulfomonilaceae</taxon>
        <taxon>Desulfomonile</taxon>
    </lineage>
</organism>
<gene>
    <name evidence="5" type="ORF">ENV54_04155</name>
</gene>
<evidence type="ECO:0000313" key="5">
    <source>
        <dbReference type="EMBL" id="HGH60474.1"/>
    </source>
</evidence>
<dbReference type="SUPFAM" id="SSF52210">
    <property type="entry name" value="Succinyl-CoA synthetase domains"/>
    <property type="match status" value="1"/>
</dbReference>
<dbReference type="InterPro" id="IPR016102">
    <property type="entry name" value="Succinyl-CoA_synth-like"/>
</dbReference>
<feature type="active site" description="Tele-phosphohistidine intermediate" evidence="3">
    <location>
        <position position="258"/>
    </location>
</feature>
<sequence length="300" mass="30936">MAILIDENTRMLLQGITGRFGQGVARRMLEVGSKVVAGVTPGRGGQSVWGVPVFDTVKKAIDSVGEVDAAVTIVPGPDAKGAVLEAFDAGIKTVLMRVERVPLHDALEIIAKARREGIRLIGPGSAGIVSPGKASLGGLGGFIGSSDLPKIAFRPGRIGVVSRSGGQTTTLAAVVCRAGFGISTAIHLGSEMVLGTTLAEILPFFQSDEDTDAVVYFGEIGSVMEEEGAEVIKAGGYTKPFVAYIAGKGMPAGLRFSHASAIIEGGRGTAEAKIEALRNAGAVVVDRPEDLGPALQRIFT</sequence>
<dbReference type="Gene3D" id="3.40.50.720">
    <property type="entry name" value="NAD(P)-binding Rossmann-like Domain"/>
    <property type="match status" value="1"/>
</dbReference>
<evidence type="ECO:0000256" key="3">
    <source>
        <dbReference type="PIRSR" id="PIRSR001553-1"/>
    </source>
</evidence>
<evidence type="ECO:0000256" key="1">
    <source>
        <dbReference type="ARBA" id="ARBA00022598"/>
    </source>
</evidence>
<comment type="caution">
    <text evidence="5">The sequence shown here is derived from an EMBL/GenBank/DDBJ whole genome shotgun (WGS) entry which is preliminary data.</text>
</comment>
<dbReference type="InterPro" id="IPR005810">
    <property type="entry name" value="CoA_lig_alpha"/>
</dbReference>
<dbReference type="InterPro" id="IPR003781">
    <property type="entry name" value="CoA-bd"/>
</dbReference>
<dbReference type="GO" id="GO:0004776">
    <property type="term" value="F:succinate-CoA ligase (GDP-forming) activity"/>
    <property type="evidence" value="ECO:0007669"/>
    <property type="project" value="TreeGrafter"/>
</dbReference>
<dbReference type="Pfam" id="PF13607">
    <property type="entry name" value="Succ_CoA_lig"/>
    <property type="match status" value="1"/>
</dbReference>
<evidence type="ECO:0000256" key="2">
    <source>
        <dbReference type="ARBA" id="ARBA00022741"/>
    </source>
</evidence>
<evidence type="ECO:0000259" key="4">
    <source>
        <dbReference type="SMART" id="SM00881"/>
    </source>
</evidence>
<dbReference type="Pfam" id="PF02629">
    <property type="entry name" value="CoA_binding"/>
    <property type="match status" value="1"/>
</dbReference>
<dbReference type="SMART" id="SM00881">
    <property type="entry name" value="CoA_binding"/>
    <property type="match status" value="1"/>
</dbReference>
<dbReference type="GO" id="GO:0000166">
    <property type="term" value="F:nucleotide binding"/>
    <property type="evidence" value="ECO:0007669"/>
    <property type="project" value="UniProtKB-KW"/>
</dbReference>
<dbReference type="PIRSF" id="PIRSF001553">
    <property type="entry name" value="SucCS_alpha"/>
    <property type="match status" value="1"/>
</dbReference>
<keyword evidence="1 5" id="KW-0436">Ligase</keyword>
<dbReference type="EMBL" id="DTGT01000131">
    <property type="protein sequence ID" value="HGH60474.1"/>
    <property type="molecule type" value="Genomic_DNA"/>
</dbReference>
<dbReference type="AlphaFoldDB" id="A0A7C4EU56"/>
<accession>A0A7C4EU56</accession>
<dbReference type="PANTHER" id="PTHR11117">
    <property type="entry name" value="SUCCINYL-COA LIGASE SUBUNIT ALPHA"/>
    <property type="match status" value="1"/>
</dbReference>
<dbReference type="SUPFAM" id="SSF51735">
    <property type="entry name" value="NAD(P)-binding Rossmann-fold domains"/>
    <property type="match status" value="1"/>
</dbReference>